<evidence type="ECO:0000256" key="4">
    <source>
        <dbReference type="PROSITE-ProRule" id="PRU00091"/>
    </source>
</evidence>
<dbReference type="Pfam" id="PF04366">
    <property type="entry name" value="Ysc84"/>
    <property type="match status" value="1"/>
</dbReference>
<dbReference type="SMART" id="SM00064">
    <property type="entry name" value="FYVE"/>
    <property type="match status" value="1"/>
</dbReference>
<dbReference type="GO" id="GO:0035091">
    <property type="term" value="F:phosphatidylinositol binding"/>
    <property type="evidence" value="ECO:0007669"/>
    <property type="project" value="TreeGrafter"/>
</dbReference>
<dbReference type="PANTHER" id="PTHR15629">
    <property type="entry name" value="SH3YL1 PROTEIN"/>
    <property type="match status" value="1"/>
</dbReference>
<feature type="compositionally biased region" description="Low complexity" evidence="5">
    <location>
        <begin position="29"/>
        <end position="39"/>
    </location>
</feature>
<protein>
    <submittedName>
        <fullName evidence="7">SYLF domain-containing protein</fullName>
    </submittedName>
</protein>
<evidence type="ECO:0000256" key="5">
    <source>
        <dbReference type="SAM" id="MobiDB-lite"/>
    </source>
</evidence>
<keyword evidence="8" id="KW-1185">Reference proteome</keyword>
<dbReference type="PROSITE" id="PS50178">
    <property type="entry name" value="ZF_FYVE"/>
    <property type="match status" value="1"/>
</dbReference>
<reference evidence="7" key="1">
    <citation type="submission" date="2023-06" db="EMBL/GenBank/DDBJ databases">
        <title>Survivors Of The Sea: Transcriptome response of Skeletonema marinoi to long-term dormancy.</title>
        <authorList>
            <person name="Pinder M.I.M."/>
            <person name="Kourtchenko O."/>
            <person name="Robertson E.K."/>
            <person name="Larsson T."/>
            <person name="Maumus F."/>
            <person name="Osuna-Cruz C.M."/>
            <person name="Vancaester E."/>
            <person name="Stenow R."/>
            <person name="Vandepoele K."/>
            <person name="Ploug H."/>
            <person name="Bruchert V."/>
            <person name="Godhe A."/>
            <person name="Topel M."/>
        </authorList>
    </citation>
    <scope>NUCLEOTIDE SEQUENCE</scope>
    <source>
        <strain evidence="7">R05AC</strain>
    </source>
</reference>
<dbReference type="InterPro" id="IPR013083">
    <property type="entry name" value="Znf_RING/FYVE/PHD"/>
</dbReference>
<feature type="region of interest" description="Disordered" evidence="5">
    <location>
        <begin position="1"/>
        <end position="82"/>
    </location>
</feature>
<keyword evidence="1" id="KW-0479">Metal-binding</keyword>
<evidence type="ECO:0000256" key="1">
    <source>
        <dbReference type="ARBA" id="ARBA00022723"/>
    </source>
</evidence>
<feature type="compositionally biased region" description="Polar residues" evidence="5">
    <location>
        <begin position="1"/>
        <end position="10"/>
    </location>
</feature>
<dbReference type="InterPro" id="IPR011011">
    <property type="entry name" value="Znf_FYVE_PHD"/>
</dbReference>
<gene>
    <name evidence="7" type="ORF">QTG54_016434</name>
</gene>
<feature type="compositionally biased region" description="Low complexity" evidence="5">
    <location>
        <begin position="46"/>
        <end position="61"/>
    </location>
</feature>
<dbReference type="AlphaFoldDB" id="A0AAD9D3T5"/>
<dbReference type="PANTHER" id="PTHR15629:SF2">
    <property type="entry name" value="SH3 DOMAIN-CONTAINING YSC84-LIKE PROTEIN 1"/>
    <property type="match status" value="1"/>
</dbReference>
<dbReference type="Pfam" id="PF01363">
    <property type="entry name" value="FYVE"/>
    <property type="match status" value="1"/>
</dbReference>
<comment type="caution">
    <text evidence="7">The sequence shown here is derived from an EMBL/GenBank/DDBJ whole genome shotgun (WGS) entry which is preliminary data.</text>
</comment>
<feature type="region of interest" description="Disordered" evidence="5">
    <location>
        <begin position="537"/>
        <end position="569"/>
    </location>
</feature>
<dbReference type="InterPro" id="IPR051702">
    <property type="entry name" value="SH3_domain_YSC84-like"/>
</dbReference>
<evidence type="ECO:0000256" key="3">
    <source>
        <dbReference type="ARBA" id="ARBA00022833"/>
    </source>
</evidence>
<keyword evidence="3" id="KW-0862">Zinc</keyword>
<dbReference type="Proteomes" id="UP001224775">
    <property type="component" value="Unassembled WGS sequence"/>
</dbReference>
<dbReference type="InterPro" id="IPR000306">
    <property type="entry name" value="Znf_FYVE"/>
</dbReference>
<dbReference type="InterPro" id="IPR007461">
    <property type="entry name" value="Ysc84_actin-binding"/>
</dbReference>
<evidence type="ECO:0000256" key="2">
    <source>
        <dbReference type="ARBA" id="ARBA00022771"/>
    </source>
</evidence>
<dbReference type="Gene3D" id="3.30.40.10">
    <property type="entry name" value="Zinc/RING finger domain, C3HC4 (zinc finger)"/>
    <property type="match status" value="1"/>
</dbReference>
<organism evidence="7 8">
    <name type="scientific">Skeletonema marinoi</name>
    <dbReference type="NCBI Taxonomy" id="267567"/>
    <lineage>
        <taxon>Eukaryota</taxon>
        <taxon>Sar</taxon>
        <taxon>Stramenopiles</taxon>
        <taxon>Ochrophyta</taxon>
        <taxon>Bacillariophyta</taxon>
        <taxon>Coscinodiscophyceae</taxon>
        <taxon>Thalassiosirophycidae</taxon>
        <taxon>Thalassiosirales</taxon>
        <taxon>Skeletonemataceae</taxon>
        <taxon>Skeletonema</taxon>
        <taxon>Skeletonema marinoi-dohrnii complex</taxon>
    </lineage>
</organism>
<feature type="compositionally biased region" description="Polar residues" evidence="5">
    <location>
        <begin position="537"/>
        <end position="559"/>
    </location>
</feature>
<dbReference type="GO" id="GO:0008270">
    <property type="term" value="F:zinc ion binding"/>
    <property type="evidence" value="ECO:0007669"/>
    <property type="project" value="UniProtKB-KW"/>
</dbReference>
<dbReference type="SUPFAM" id="SSF57903">
    <property type="entry name" value="FYVE/PHD zinc finger"/>
    <property type="match status" value="1"/>
</dbReference>
<evidence type="ECO:0000259" key="6">
    <source>
        <dbReference type="PROSITE" id="PS50178"/>
    </source>
</evidence>
<dbReference type="EMBL" id="JATAAI010000056">
    <property type="protein sequence ID" value="KAK1732896.1"/>
    <property type="molecule type" value="Genomic_DNA"/>
</dbReference>
<dbReference type="InterPro" id="IPR017455">
    <property type="entry name" value="Znf_FYVE-rel"/>
</dbReference>
<name>A0AAD9D3T5_9STRA</name>
<feature type="domain" description="FYVE-type" evidence="6">
    <location>
        <begin position="85"/>
        <end position="209"/>
    </location>
</feature>
<proteinExistence type="predicted"/>
<evidence type="ECO:0000313" key="7">
    <source>
        <dbReference type="EMBL" id="KAK1732896.1"/>
    </source>
</evidence>
<accession>A0AAD9D3T5</accession>
<sequence>MENVNINSPVHGTELYSPTIVKLPPPPAAAATSSQATPSGEASQERTNNTTSSTTNTTTPVRPTPTKLPDPHLSSPRLSSPWDPDALSNHCSSCRSSFDHLFKRRHHCRLCGRLFCHECSNTRSLIPPSALVLKAESGNNNNNNASGTMPSFADKSGNDDTSMTFVGTTNSLLNTAHDDTILYGRGLEQRMLLARHPQRTCHSCRDRLEPLQEELCLRNSNAMRYNYIDEGNHLRAHCNSPLAFTLGHEVRKAAYTLSNLLPGNEVRSTRNTVFMPTTNTDNEYSSYPPVDSDPCHVPSGASCKSIDPTLRKLDGLRIPAKVLQRARGVAVVTSAKAGIGFAGFEFGTGLVVARRSNPDGVVELDAWTAPSAISIASVAMGALVGAQVSDHVFLLMTDDAVRLFASDNGRSIQLGADVGVAVGPLGRSAEADLGATGSSRNLEGFGGGVAMSPIYSYSLSKGLYAGVSMDGRMLMTRDRVNEKFYGRSVSAHEILSGKVATPPAAQPLYDALKRCRVYGDTGSQSRNAAGLSTMMSHTTGAGMHASSQPSPRNGNNPYNLSGRDEYVGY</sequence>
<keyword evidence="2 4" id="KW-0863">Zinc-finger</keyword>
<evidence type="ECO:0000313" key="8">
    <source>
        <dbReference type="Proteomes" id="UP001224775"/>
    </source>
</evidence>